<keyword evidence="3" id="KW-1185">Reference proteome</keyword>
<accession>A0A8X6U5M2</accession>
<evidence type="ECO:0000256" key="1">
    <source>
        <dbReference type="SAM" id="MobiDB-lite"/>
    </source>
</evidence>
<sequence>MSDNDPSLVQGWMPSGLPLSRTRDPTPNFLVELALFAAEEDHENDQYCEKYELDGLVDEGHATNVGPRDVVLQISGRYTVKRRGVARK</sequence>
<dbReference type="Proteomes" id="UP000887013">
    <property type="component" value="Unassembled WGS sequence"/>
</dbReference>
<organism evidence="2 3">
    <name type="scientific">Nephila pilipes</name>
    <name type="common">Giant wood spider</name>
    <name type="synonym">Nephila maculata</name>
    <dbReference type="NCBI Taxonomy" id="299642"/>
    <lineage>
        <taxon>Eukaryota</taxon>
        <taxon>Metazoa</taxon>
        <taxon>Ecdysozoa</taxon>
        <taxon>Arthropoda</taxon>
        <taxon>Chelicerata</taxon>
        <taxon>Arachnida</taxon>
        <taxon>Araneae</taxon>
        <taxon>Araneomorphae</taxon>
        <taxon>Entelegynae</taxon>
        <taxon>Araneoidea</taxon>
        <taxon>Nephilidae</taxon>
        <taxon>Nephila</taxon>
    </lineage>
</organism>
<reference evidence="2" key="1">
    <citation type="submission" date="2020-08" db="EMBL/GenBank/DDBJ databases">
        <title>Multicomponent nature underlies the extraordinary mechanical properties of spider dragline silk.</title>
        <authorList>
            <person name="Kono N."/>
            <person name="Nakamura H."/>
            <person name="Mori M."/>
            <person name="Yoshida Y."/>
            <person name="Ohtoshi R."/>
            <person name="Malay A.D."/>
            <person name="Moran D.A.P."/>
            <person name="Tomita M."/>
            <person name="Numata K."/>
            <person name="Arakawa K."/>
        </authorList>
    </citation>
    <scope>NUCLEOTIDE SEQUENCE</scope>
</reference>
<dbReference type="AlphaFoldDB" id="A0A8X6U5M2"/>
<proteinExistence type="predicted"/>
<evidence type="ECO:0000313" key="2">
    <source>
        <dbReference type="EMBL" id="GFT94087.1"/>
    </source>
</evidence>
<feature type="region of interest" description="Disordered" evidence="1">
    <location>
        <begin position="1"/>
        <end position="23"/>
    </location>
</feature>
<dbReference type="EMBL" id="BMAW01025830">
    <property type="protein sequence ID" value="GFT94087.1"/>
    <property type="molecule type" value="Genomic_DNA"/>
</dbReference>
<protein>
    <submittedName>
        <fullName evidence="2">Uncharacterized protein</fullName>
    </submittedName>
</protein>
<name>A0A8X6U5M2_NEPPI</name>
<gene>
    <name evidence="2" type="ORF">NPIL_148781</name>
</gene>
<evidence type="ECO:0000313" key="3">
    <source>
        <dbReference type="Proteomes" id="UP000887013"/>
    </source>
</evidence>
<comment type="caution">
    <text evidence="2">The sequence shown here is derived from an EMBL/GenBank/DDBJ whole genome shotgun (WGS) entry which is preliminary data.</text>
</comment>